<keyword evidence="8" id="KW-1185">Reference proteome</keyword>
<keyword evidence="3" id="KW-0274">FAD</keyword>
<evidence type="ECO:0000256" key="2">
    <source>
        <dbReference type="ARBA" id="ARBA00022630"/>
    </source>
</evidence>
<evidence type="ECO:0000256" key="5">
    <source>
        <dbReference type="SAM" id="SignalP"/>
    </source>
</evidence>
<name>A0ABR1RLX5_9PEZI</name>
<dbReference type="InterPro" id="IPR051704">
    <property type="entry name" value="FAD_aromatic-hydroxylase"/>
</dbReference>
<keyword evidence="2" id="KW-0285">Flavoprotein</keyword>
<dbReference type="InterPro" id="IPR036188">
    <property type="entry name" value="FAD/NAD-bd_sf"/>
</dbReference>
<feature type="chain" id="PRO_5045242983" description="FAD-binding domain-containing protein" evidence="5">
    <location>
        <begin position="19"/>
        <end position="429"/>
    </location>
</feature>
<evidence type="ECO:0000313" key="8">
    <source>
        <dbReference type="Proteomes" id="UP001396898"/>
    </source>
</evidence>
<evidence type="ECO:0000313" key="7">
    <source>
        <dbReference type="EMBL" id="KAK8015606.1"/>
    </source>
</evidence>
<evidence type="ECO:0000256" key="4">
    <source>
        <dbReference type="ARBA" id="ARBA00023002"/>
    </source>
</evidence>
<comment type="pathway">
    <text evidence="1">Secondary metabolite biosynthesis.</text>
</comment>
<protein>
    <recommendedName>
        <fullName evidence="6">FAD-binding domain-containing protein</fullName>
    </recommendedName>
</protein>
<keyword evidence="5" id="KW-0732">Signal</keyword>
<gene>
    <name evidence="7" type="ORF">PG991_008494</name>
</gene>
<keyword evidence="4" id="KW-0560">Oxidoreductase</keyword>
<dbReference type="PANTHER" id="PTHR46865">
    <property type="entry name" value="OXIDOREDUCTASE-RELATED"/>
    <property type="match status" value="1"/>
</dbReference>
<dbReference type="PANTHER" id="PTHR46865:SF7">
    <property type="entry name" value="MONOOXYGENASE, PUTATIVE (AFU_ORTHOLOGUE AFUA_8G07040)-RELATED"/>
    <property type="match status" value="1"/>
</dbReference>
<dbReference type="Pfam" id="PF01494">
    <property type="entry name" value="FAD_binding_3"/>
    <property type="match status" value="1"/>
</dbReference>
<dbReference type="EMBL" id="JAQQWI010000012">
    <property type="protein sequence ID" value="KAK8015606.1"/>
    <property type="molecule type" value="Genomic_DNA"/>
</dbReference>
<evidence type="ECO:0000256" key="3">
    <source>
        <dbReference type="ARBA" id="ARBA00022827"/>
    </source>
</evidence>
<organism evidence="7 8">
    <name type="scientific">Apiospora marii</name>
    <dbReference type="NCBI Taxonomy" id="335849"/>
    <lineage>
        <taxon>Eukaryota</taxon>
        <taxon>Fungi</taxon>
        <taxon>Dikarya</taxon>
        <taxon>Ascomycota</taxon>
        <taxon>Pezizomycotina</taxon>
        <taxon>Sordariomycetes</taxon>
        <taxon>Xylariomycetidae</taxon>
        <taxon>Amphisphaeriales</taxon>
        <taxon>Apiosporaceae</taxon>
        <taxon>Apiospora</taxon>
    </lineage>
</organism>
<dbReference type="SUPFAM" id="SSF51905">
    <property type="entry name" value="FAD/NAD(P)-binding domain"/>
    <property type="match status" value="1"/>
</dbReference>
<sequence length="429" mass="47039">MSLNILIVGAGVCGPALATLLMHANPGHNITVVERAPSLRVAGQQLDVKMQGLPILKKMGLHDTIKPLLVAETGLQFMDTKGNSLAEFGVTRDGKRNYSLSTDREIMRNDLVNMLYEASLKRREEIEKLSGPRKTKGSLKYEFGKSLTELSQDDHGVDVKFSSGETGQYDLVIAADGQGSRTRRLTWGVEASAAAFHPLGIHAAYYSIPRAEGEGGMAKWFNAPGSRSVMIRNGDRPMTQVYLFARKNAGLFRQAYREPVAKQKEAFRQVFAGAGWEVDRFLKGMDECDDFYAHEIGQIKLDPLYKGRVVLVGDAGFCPSPFTGMGTTLSLIGAYVLAGELGRHKDDIGSALKAYSEVVRAPVDEYQRLAPSLLSGIFPSSRLGVWLLQNTAWVLSILKVDQLIHKALPADSSDGKWPIPEYPELNLPA</sequence>
<evidence type="ECO:0000259" key="6">
    <source>
        <dbReference type="Pfam" id="PF01494"/>
    </source>
</evidence>
<dbReference type="PRINTS" id="PR00420">
    <property type="entry name" value="RNGMNOXGNASE"/>
</dbReference>
<dbReference type="Proteomes" id="UP001396898">
    <property type="component" value="Unassembled WGS sequence"/>
</dbReference>
<comment type="caution">
    <text evidence="7">The sequence shown here is derived from an EMBL/GenBank/DDBJ whole genome shotgun (WGS) entry which is preliminary data.</text>
</comment>
<feature type="signal peptide" evidence="5">
    <location>
        <begin position="1"/>
        <end position="18"/>
    </location>
</feature>
<reference evidence="7 8" key="1">
    <citation type="submission" date="2023-01" db="EMBL/GenBank/DDBJ databases">
        <title>Analysis of 21 Apiospora genomes using comparative genomics revels a genus with tremendous synthesis potential of carbohydrate active enzymes and secondary metabolites.</title>
        <authorList>
            <person name="Sorensen T."/>
        </authorList>
    </citation>
    <scope>NUCLEOTIDE SEQUENCE [LARGE SCALE GENOMIC DNA]</scope>
    <source>
        <strain evidence="7 8">CBS 20057</strain>
    </source>
</reference>
<accession>A0ABR1RLX5</accession>
<dbReference type="Gene3D" id="3.50.50.60">
    <property type="entry name" value="FAD/NAD(P)-binding domain"/>
    <property type="match status" value="1"/>
</dbReference>
<evidence type="ECO:0000256" key="1">
    <source>
        <dbReference type="ARBA" id="ARBA00005179"/>
    </source>
</evidence>
<dbReference type="InterPro" id="IPR002938">
    <property type="entry name" value="FAD-bd"/>
</dbReference>
<feature type="domain" description="FAD-binding" evidence="6">
    <location>
        <begin position="4"/>
        <end position="344"/>
    </location>
</feature>
<proteinExistence type="predicted"/>